<dbReference type="InterPro" id="IPR036761">
    <property type="entry name" value="TTHA0802/YceI-like_sf"/>
</dbReference>
<comment type="caution">
    <text evidence="3">The sequence shown here is derived from an EMBL/GenBank/DDBJ whole genome shotgun (WGS) entry which is preliminary data.</text>
</comment>
<keyword evidence="1" id="KW-0732">Signal</keyword>
<dbReference type="OrthoDB" id="9811006at2"/>
<proteinExistence type="predicted"/>
<dbReference type="InterPro" id="IPR007372">
    <property type="entry name" value="Lipid/polyisoprenoid-bd_YceI"/>
</dbReference>
<feature type="chain" id="PRO_5016344194" evidence="1">
    <location>
        <begin position="26"/>
        <end position="194"/>
    </location>
</feature>
<dbReference type="PANTHER" id="PTHR34406:SF1">
    <property type="entry name" value="PROTEIN YCEI"/>
    <property type="match status" value="1"/>
</dbReference>
<reference evidence="3 4" key="1">
    <citation type="submission" date="2018-05" db="EMBL/GenBank/DDBJ databases">
        <title>Genomic Encyclopedia of Type Strains, Phase IV (KMG-IV): sequencing the most valuable type-strain genomes for metagenomic binning, comparative biology and taxonomic classification.</title>
        <authorList>
            <person name="Goeker M."/>
        </authorList>
    </citation>
    <scope>NUCLEOTIDE SEQUENCE [LARGE SCALE GENOMIC DNA]</scope>
    <source>
        <strain evidence="3 4">DSM 25350</strain>
    </source>
</reference>
<dbReference type="PANTHER" id="PTHR34406">
    <property type="entry name" value="PROTEIN YCEI"/>
    <property type="match status" value="1"/>
</dbReference>
<dbReference type="Gene3D" id="2.40.128.110">
    <property type="entry name" value="Lipid/polyisoprenoid-binding, YceI-like"/>
    <property type="match status" value="1"/>
</dbReference>
<dbReference type="SUPFAM" id="SSF101874">
    <property type="entry name" value="YceI-like"/>
    <property type="match status" value="1"/>
</dbReference>
<evidence type="ECO:0000256" key="1">
    <source>
        <dbReference type="SAM" id="SignalP"/>
    </source>
</evidence>
<protein>
    <submittedName>
        <fullName evidence="3">Polyisoprenoid-binding protein YceI</fullName>
    </submittedName>
</protein>
<evidence type="ECO:0000259" key="2">
    <source>
        <dbReference type="SMART" id="SM00867"/>
    </source>
</evidence>
<organism evidence="3 4">
    <name type="scientific">Pleionea mediterranea</name>
    <dbReference type="NCBI Taxonomy" id="523701"/>
    <lineage>
        <taxon>Bacteria</taxon>
        <taxon>Pseudomonadati</taxon>
        <taxon>Pseudomonadota</taxon>
        <taxon>Gammaproteobacteria</taxon>
        <taxon>Oceanospirillales</taxon>
        <taxon>Pleioneaceae</taxon>
        <taxon>Pleionea</taxon>
    </lineage>
</organism>
<dbReference type="RefSeq" id="WP_109762887.1">
    <property type="nucleotide sequence ID" value="NZ_QGGU01000004.1"/>
</dbReference>
<sequence>MKKTLLKHSMLSFVSAFLLMGTASAAEYKIDTKGAHAFINFKIQHLGYSWLTGRFNDFEGTFSYDSEKPNDSKVMVEINTASIDSNHAERDKHLRSDDFLEVDKFAKAKFVSTKITDKGNGKLEVVGDLTLHGVTKSITIDAKKIGEGKDPWGGYRAGFSGKTTLGLKDFGIPERLGPASTEVHMSLHIEGIRQ</sequence>
<feature type="signal peptide" evidence="1">
    <location>
        <begin position="1"/>
        <end position="25"/>
    </location>
</feature>
<dbReference type="AlphaFoldDB" id="A0A316FYY2"/>
<evidence type="ECO:0000313" key="4">
    <source>
        <dbReference type="Proteomes" id="UP000245790"/>
    </source>
</evidence>
<gene>
    <name evidence="3" type="ORF">C8D97_104124</name>
</gene>
<dbReference type="SMART" id="SM00867">
    <property type="entry name" value="YceI"/>
    <property type="match status" value="1"/>
</dbReference>
<feature type="domain" description="Lipid/polyisoprenoid-binding YceI-like" evidence="2">
    <location>
        <begin position="27"/>
        <end position="192"/>
    </location>
</feature>
<evidence type="ECO:0000313" key="3">
    <source>
        <dbReference type="EMBL" id="PWK52906.1"/>
    </source>
</evidence>
<keyword evidence="4" id="KW-1185">Reference proteome</keyword>
<dbReference type="Pfam" id="PF04264">
    <property type="entry name" value="YceI"/>
    <property type="match status" value="1"/>
</dbReference>
<name>A0A316FYY2_9GAMM</name>
<dbReference type="NCBIfam" id="NF002994">
    <property type="entry name" value="PRK03757.1"/>
    <property type="match status" value="1"/>
</dbReference>
<dbReference type="Proteomes" id="UP000245790">
    <property type="component" value="Unassembled WGS sequence"/>
</dbReference>
<accession>A0A316FYY2</accession>
<dbReference type="EMBL" id="QGGU01000004">
    <property type="protein sequence ID" value="PWK52906.1"/>
    <property type="molecule type" value="Genomic_DNA"/>
</dbReference>